<gene>
    <name evidence="1" type="ORF">FC50_GL000992</name>
</gene>
<sequence length="53" mass="5484">MAVLAAGSAVGYCDFVDRSTVAAASGWPYYRGAPHTPQFTVPAYAAATPHPTN</sequence>
<reference evidence="1 2" key="1">
    <citation type="journal article" date="2015" name="Genome Announc.">
        <title>Expanding the biotechnology potential of lactobacilli through comparative genomics of 213 strains and associated genera.</title>
        <authorList>
            <person name="Sun Z."/>
            <person name="Harris H.M."/>
            <person name="McCann A."/>
            <person name="Guo C."/>
            <person name="Argimon S."/>
            <person name="Zhang W."/>
            <person name="Yang X."/>
            <person name="Jeffery I.B."/>
            <person name="Cooney J.C."/>
            <person name="Kagawa T.F."/>
            <person name="Liu W."/>
            <person name="Song Y."/>
            <person name="Salvetti E."/>
            <person name="Wrobel A."/>
            <person name="Rasinkangas P."/>
            <person name="Parkhill J."/>
            <person name="Rea M.C."/>
            <person name="O'Sullivan O."/>
            <person name="Ritari J."/>
            <person name="Douillard F.P."/>
            <person name="Paul Ross R."/>
            <person name="Yang R."/>
            <person name="Briner A.E."/>
            <person name="Felis G.E."/>
            <person name="de Vos W.M."/>
            <person name="Barrangou R."/>
            <person name="Klaenhammer T.R."/>
            <person name="Caufield P.W."/>
            <person name="Cui Y."/>
            <person name="Zhang H."/>
            <person name="O'Toole P.W."/>
        </authorList>
    </citation>
    <scope>NUCLEOTIDE SEQUENCE [LARGE SCALE GENOMIC DNA]</scope>
    <source>
        <strain evidence="1 2">DSM 15945</strain>
    </source>
</reference>
<protein>
    <submittedName>
        <fullName evidence="1">Uncharacterized protein</fullName>
    </submittedName>
</protein>
<name>A0A0R1U170_9LACO</name>
<keyword evidence="2" id="KW-1185">Reference proteome</keyword>
<dbReference type="PATRIC" id="fig|1423783.4.peg.1028"/>
<organism evidence="1 2">
    <name type="scientific">Lacticaseibacillus pantheris DSM 15945 = JCM 12539 = NBRC 106106</name>
    <dbReference type="NCBI Taxonomy" id="1423783"/>
    <lineage>
        <taxon>Bacteria</taxon>
        <taxon>Bacillati</taxon>
        <taxon>Bacillota</taxon>
        <taxon>Bacilli</taxon>
        <taxon>Lactobacillales</taxon>
        <taxon>Lactobacillaceae</taxon>
        <taxon>Lacticaseibacillus</taxon>
    </lineage>
</organism>
<accession>A0A0R1U170</accession>
<evidence type="ECO:0000313" key="1">
    <source>
        <dbReference type="EMBL" id="KRL86244.1"/>
    </source>
</evidence>
<comment type="caution">
    <text evidence="1">The sequence shown here is derived from an EMBL/GenBank/DDBJ whole genome shotgun (WGS) entry which is preliminary data.</text>
</comment>
<dbReference type="RefSeq" id="WP_156302044.1">
    <property type="nucleotide sequence ID" value="NZ_BBAI01000006.1"/>
</dbReference>
<evidence type="ECO:0000313" key="2">
    <source>
        <dbReference type="Proteomes" id="UP000051922"/>
    </source>
</evidence>
<dbReference type="EMBL" id="AZFJ01000046">
    <property type="protein sequence ID" value="KRL86244.1"/>
    <property type="molecule type" value="Genomic_DNA"/>
</dbReference>
<dbReference type="Proteomes" id="UP000051922">
    <property type="component" value="Unassembled WGS sequence"/>
</dbReference>
<proteinExistence type="predicted"/>
<dbReference type="AlphaFoldDB" id="A0A0R1U170"/>